<evidence type="ECO:0000313" key="3">
    <source>
        <dbReference type="Proteomes" id="UP000266649"/>
    </source>
</evidence>
<reference evidence="2 3" key="1">
    <citation type="submission" date="2018-09" db="EMBL/GenBank/DDBJ databases">
        <title>Gemmobacter lutimaris sp. nov., a marine bacterium isolated from tidal flat.</title>
        <authorList>
            <person name="Lee D.W."/>
            <person name="Yoo Y."/>
            <person name="Kim J.-J."/>
            <person name="Kim B.S."/>
        </authorList>
    </citation>
    <scope>NUCLEOTIDE SEQUENCE [LARGE SCALE GENOMIC DNA]</scope>
    <source>
        <strain evidence="2 3">YJ-T1-11</strain>
    </source>
</reference>
<dbReference type="Pfam" id="PF01370">
    <property type="entry name" value="Epimerase"/>
    <property type="match status" value="1"/>
</dbReference>
<dbReference type="EMBL" id="QXXQ01000009">
    <property type="protein sequence ID" value="RID90974.1"/>
    <property type="molecule type" value="Genomic_DNA"/>
</dbReference>
<keyword evidence="3" id="KW-1185">Reference proteome</keyword>
<dbReference type="InterPro" id="IPR001509">
    <property type="entry name" value="Epimerase_deHydtase"/>
</dbReference>
<dbReference type="Gene3D" id="3.40.50.720">
    <property type="entry name" value="NAD(P)-binding Rossmann-like Domain"/>
    <property type="match status" value="1"/>
</dbReference>
<name>A0A398BMQ4_9RHOB</name>
<dbReference type="SUPFAM" id="SSF51735">
    <property type="entry name" value="NAD(P)-binding Rossmann-fold domains"/>
    <property type="match status" value="1"/>
</dbReference>
<dbReference type="RefSeq" id="WP_119135665.1">
    <property type="nucleotide sequence ID" value="NZ_QXXQ01000009.1"/>
</dbReference>
<dbReference type="OrthoDB" id="7687386at2"/>
<dbReference type="PANTHER" id="PTHR43245:SF13">
    <property type="entry name" value="UDP-D-APIOSE_UDP-D-XYLOSE SYNTHASE 2"/>
    <property type="match status" value="1"/>
</dbReference>
<dbReference type="AlphaFoldDB" id="A0A398BMQ4"/>
<organism evidence="2 3">
    <name type="scientific">Gemmobacter lutimaris</name>
    <dbReference type="NCBI Taxonomy" id="2306023"/>
    <lineage>
        <taxon>Bacteria</taxon>
        <taxon>Pseudomonadati</taxon>
        <taxon>Pseudomonadota</taxon>
        <taxon>Alphaproteobacteria</taxon>
        <taxon>Rhodobacterales</taxon>
        <taxon>Paracoccaceae</taxon>
        <taxon>Gemmobacter</taxon>
    </lineage>
</organism>
<proteinExistence type="predicted"/>
<dbReference type="InterPro" id="IPR050177">
    <property type="entry name" value="Lipid_A_modif_metabolic_enz"/>
</dbReference>
<comment type="caution">
    <text evidence="2">The sequence shown here is derived from an EMBL/GenBank/DDBJ whole genome shotgun (WGS) entry which is preliminary data.</text>
</comment>
<dbReference type="PANTHER" id="PTHR43245">
    <property type="entry name" value="BIFUNCTIONAL POLYMYXIN RESISTANCE PROTEIN ARNA"/>
    <property type="match status" value="1"/>
</dbReference>
<sequence>MICVLGASGRLGSILRTLWRRNDVIWSRRSQGAGWFACDLMTGPLPEMGGLQGGVVLCLAGVVPGPGADLDMNAGIAVRACELARANGARHVFLASSAAIYGSAALTDPPFAEDTLPQPVSAYGAAKLAAEHAVAQWQAHNAGMGVTHLRIGNVAGADAVLGRPLDARRLVDPVAGSTGGPLRSYIGPQGFAQVLSGLSNLALTGGEIPPILNISAPSPVTMGALLTAAGVDWTAGPVNPSVIPSVVLGTGRLERLLPGQAGTGIAADLVTEWRAWRGRQ</sequence>
<dbReference type="Proteomes" id="UP000266649">
    <property type="component" value="Unassembled WGS sequence"/>
</dbReference>
<dbReference type="InterPro" id="IPR036291">
    <property type="entry name" value="NAD(P)-bd_dom_sf"/>
</dbReference>
<feature type="domain" description="NAD-dependent epimerase/dehydratase" evidence="1">
    <location>
        <begin position="2"/>
        <end position="158"/>
    </location>
</feature>
<evidence type="ECO:0000313" key="2">
    <source>
        <dbReference type="EMBL" id="RID90974.1"/>
    </source>
</evidence>
<gene>
    <name evidence="2" type="ORF">D2N39_15405</name>
</gene>
<accession>A0A398BMQ4</accession>
<evidence type="ECO:0000259" key="1">
    <source>
        <dbReference type="Pfam" id="PF01370"/>
    </source>
</evidence>
<protein>
    <submittedName>
        <fullName evidence="2">NAD-dependent epimerase/dehydratase family protein</fullName>
    </submittedName>
</protein>